<reference evidence="3" key="1">
    <citation type="submission" date="2018-09" db="EMBL/GenBank/DDBJ databases">
        <authorList>
            <person name="Zhu H."/>
        </authorList>
    </citation>
    <scope>NUCLEOTIDE SEQUENCE [LARGE SCALE GENOMIC DNA]</scope>
    <source>
        <strain evidence="3">K1S02-23</strain>
    </source>
</reference>
<feature type="domain" description="DUF4062" evidence="1">
    <location>
        <begin position="9"/>
        <end position="100"/>
    </location>
</feature>
<proteinExistence type="predicted"/>
<comment type="caution">
    <text evidence="2">The sequence shown here is derived from an EMBL/GenBank/DDBJ whole genome shotgun (WGS) entry which is preliminary data.</text>
</comment>
<name>A0A3A3G805_9BURK</name>
<evidence type="ECO:0000313" key="3">
    <source>
        <dbReference type="Proteomes" id="UP000266327"/>
    </source>
</evidence>
<dbReference type="OrthoDB" id="9784936at2"/>
<dbReference type="AlphaFoldDB" id="A0A3A3G805"/>
<evidence type="ECO:0000313" key="2">
    <source>
        <dbReference type="EMBL" id="RJG03944.1"/>
    </source>
</evidence>
<protein>
    <submittedName>
        <fullName evidence="2">DUF4062 domain-containing protein</fullName>
    </submittedName>
</protein>
<dbReference type="Proteomes" id="UP000266327">
    <property type="component" value="Unassembled WGS sequence"/>
</dbReference>
<dbReference type="Pfam" id="PF13271">
    <property type="entry name" value="DUF4062"/>
    <property type="match status" value="1"/>
</dbReference>
<sequence length="430" mass="48560">MSYTAKVYRVLIASPSDVEEEREIAVKTIQEWNDLHSADRQVVLLPLRWETHTAPEYGRRPQEIINRQIVDHCDILIGIFWTRIGSPTGEADSGTLEEIERVASAGKPVMLYFSQVNKDPDLIDLEQLAKLRTFKSKTFPLALVEQYSSQISFRDKLAKQLEMKLRGLIAAERNDAIENRSGTPNINFEFVGSLTGAAAGKSLTVNTVHTRLLNLDKVPDYTPESIEPKGKKKTSVAFIEHEHNKDYYRDLVRYVVAKRVYHTFNFSLENTGLIGARDIYIDLSIKASEKGTLSVANSMKGLTEPSKTGTIDFYWDDAPDETKVLKIEVVNEEVRGQLEISALQPKRCIAIRHRLLMAAKKSVTAIIKAKIYADILPTPITEELKVSYEVQEIEADAFEILADLGINFLLPSEQEQHETDLDPQLNEQMG</sequence>
<dbReference type="SUPFAM" id="SSF52309">
    <property type="entry name" value="N-(deoxy)ribosyltransferase-like"/>
    <property type="match status" value="1"/>
</dbReference>
<evidence type="ECO:0000259" key="1">
    <source>
        <dbReference type="Pfam" id="PF13271"/>
    </source>
</evidence>
<organism evidence="2 3">
    <name type="scientific">Noviherbaspirillum sedimenti</name>
    <dbReference type="NCBI Taxonomy" id="2320865"/>
    <lineage>
        <taxon>Bacteria</taxon>
        <taxon>Pseudomonadati</taxon>
        <taxon>Pseudomonadota</taxon>
        <taxon>Betaproteobacteria</taxon>
        <taxon>Burkholderiales</taxon>
        <taxon>Oxalobacteraceae</taxon>
        <taxon>Noviherbaspirillum</taxon>
    </lineage>
</organism>
<accession>A0A3A3G805</accession>
<dbReference type="InterPro" id="IPR025139">
    <property type="entry name" value="DUF4062"/>
</dbReference>
<keyword evidence="3" id="KW-1185">Reference proteome</keyword>
<gene>
    <name evidence="2" type="ORF">D3878_22060</name>
</gene>
<dbReference type="RefSeq" id="WP_119787428.1">
    <property type="nucleotide sequence ID" value="NZ_QYUQ01000002.1"/>
</dbReference>
<dbReference type="EMBL" id="QYUQ01000002">
    <property type="protein sequence ID" value="RJG03944.1"/>
    <property type="molecule type" value="Genomic_DNA"/>
</dbReference>